<protein>
    <submittedName>
        <fullName evidence="1">Uncharacterized protein</fullName>
    </submittedName>
</protein>
<reference evidence="1" key="5">
    <citation type="journal article" date="2021" name="G3 (Bethesda)">
        <title>Aegilops tauschii genome assembly Aet v5.0 features greater sequence contiguity and improved annotation.</title>
        <authorList>
            <person name="Wang L."/>
            <person name="Zhu T."/>
            <person name="Rodriguez J.C."/>
            <person name="Deal K.R."/>
            <person name="Dubcovsky J."/>
            <person name="McGuire P.E."/>
            <person name="Lux T."/>
            <person name="Spannagl M."/>
            <person name="Mayer K.F.X."/>
            <person name="Baldrich P."/>
            <person name="Meyers B.C."/>
            <person name="Huo N."/>
            <person name="Gu Y.Q."/>
            <person name="Zhou H."/>
            <person name="Devos K.M."/>
            <person name="Bennetzen J.L."/>
            <person name="Unver T."/>
            <person name="Budak H."/>
            <person name="Gulick P.J."/>
            <person name="Galiba G."/>
            <person name="Kalapos B."/>
            <person name="Nelson D.R."/>
            <person name="Li P."/>
            <person name="You F.M."/>
            <person name="Luo M.C."/>
            <person name="Dvorak J."/>
        </authorList>
    </citation>
    <scope>NUCLEOTIDE SEQUENCE [LARGE SCALE GENOMIC DNA]</scope>
    <source>
        <strain evidence="1">cv. AL8/78</strain>
    </source>
</reference>
<proteinExistence type="predicted"/>
<accession>A0A453H073</accession>
<name>A0A453H073_AEGTS</name>
<dbReference type="EnsemblPlants" id="AET4Gv20014700.4">
    <property type="protein sequence ID" value="AET4Gv20014700.4"/>
    <property type="gene ID" value="AET4Gv20014700"/>
</dbReference>
<reference evidence="1" key="3">
    <citation type="journal article" date="2017" name="Nature">
        <title>Genome sequence of the progenitor of the wheat D genome Aegilops tauschii.</title>
        <authorList>
            <person name="Luo M.C."/>
            <person name="Gu Y.Q."/>
            <person name="Puiu D."/>
            <person name="Wang H."/>
            <person name="Twardziok S.O."/>
            <person name="Deal K.R."/>
            <person name="Huo N."/>
            <person name="Zhu T."/>
            <person name="Wang L."/>
            <person name="Wang Y."/>
            <person name="McGuire P.E."/>
            <person name="Liu S."/>
            <person name="Long H."/>
            <person name="Ramasamy R.K."/>
            <person name="Rodriguez J.C."/>
            <person name="Van S.L."/>
            <person name="Yuan L."/>
            <person name="Wang Z."/>
            <person name="Xia Z."/>
            <person name="Xiao L."/>
            <person name="Anderson O.D."/>
            <person name="Ouyang S."/>
            <person name="Liang Y."/>
            <person name="Zimin A.V."/>
            <person name="Pertea G."/>
            <person name="Qi P."/>
            <person name="Bennetzen J.L."/>
            <person name="Dai X."/>
            <person name="Dawson M.W."/>
            <person name="Muller H.G."/>
            <person name="Kugler K."/>
            <person name="Rivarola-Duarte L."/>
            <person name="Spannagl M."/>
            <person name="Mayer K.F.X."/>
            <person name="Lu F.H."/>
            <person name="Bevan M.W."/>
            <person name="Leroy P."/>
            <person name="Li P."/>
            <person name="You F.M."/>
            <person name="Sun Q."/>
            <person name="Liu Z."/>
            <person name="Lyons E."/>
            <person name="Wicker T."/>
            <person name="Salzberg S.L."/>
            <person name="Devos K.M."/>
            <person name="Dvorak J."/>
        </authorList>
    </citation>
    <scope>NUCLEOTIDE SEQUENCE [LARGE SCALE GENOMIC DNA]</scope>
    <source>
        <strain evidence="1">cv. AL8/78</strain>
    </source>
</reference>
<organism evidence="1 2">
    <name type="scientific">Aegilops tauschii subsp. strangulata</name>
    <name type="common">Goatgrass</name>
    <dbReference type="NCBI Taxonomy" id="200361"/>
    <lineage>
        <taxon>Eukaryota</taxon>
        <taxon>Viridiplantae</taxon>
        <taxon>Streptophyta</taxon>
        <taxon>Embryophyta</taxon>
        <taxon>Tracheophyta</taxon>
        <taxon>Spermatophyta</taxon>
        <taxon>Magnoliopsida</taxon>
        <taxon>Liliopsida</taxon>
        <taxon>Poales</taxon>
        <taxon>Poaceae</taxon>
        <taxon>BOP clade</taxon>
        <taxon>Pooideae</taxon>
        <taxon>Triticodae</taxon>
        <taxon>Triticeae</taxon>
        <taxon>Triticinae</taxon>
        <taxon>Aegilops</taxon>
    </lineage>
</organism>
<evidence type="ECO:0000313" key="2">
    <source>
        <dbReference type="Proteomes" id="UP000015105"/>
    </source>
</evidence>
<evidence type="ECO:0000313" key="1">
    <source>
        <dbReference type="EnsemblPlants" id="AET4Gv20014700.4"/>
    </source>
</evidence>
<keyword evidence="2" id="KW-1185">Reference proteome</keyword>
<dbReference type="Proteomes" id="UP000015105">
    <property type="component" value="Chromosome 4D"/>
</dbReference>
<reference evidence="2" key="1">
    <citation type="journal article" date="2014" name="Science">
        <title>Ancient hybridizations among the ancestral genomes of bread wheat.</title>
        <authorList>
            <consortium name="International Wheat Genome Sequencing Consortium,"/>
            <person name="Marcussen T."/>
            <person name="Sandve S.R."/>
            <person name="Heier L."/>
            <person name="Spannagl M."/>
            <person name="Pfeifer M."/>
            <person name="Jakobsen K.S."/>
            <person name="Wulff B.B."/>
            <person name="Steuernagel B."/>
            <person name="Mayer K.F."/>
            <person name="Olsen O.A."/>
        </authorList>
    </citation>
    <scope>NUCLEOTIDE SEQUENCE [LARGE SCALE GENOMIC DNA]</scope>
    <source>
        <strain evidence="2">cv. AL8/78</strain>
    </source>
</reference>
<reference evidence="2" key="2">
    <citation type="journal article" date="2017" name="Nat. Plants">
        <title>The Aegilops tauschii genome reveals multiple impacts of transposons.</title>
        <authorList>
            <person name="Zhao G."/>
            <person name="Zou C."/>
            <person name="Li K."/>
            <person name="Wang K."/>
            <person name="Li T."/>
            <person name="Gao L."/>
            <person name="Zhang X."/>
            <person name="Wang H."/>
            <person name="Yang Z."/>
            <person name="Liu X."/>
            <person name="Jiang W."/>
            <person name="Mao L."/>
            <person name="Kong X."/>
            <person name="Jiao Y."/>
            <person name="Jia J."/>
        </authorList>
    </citation>
    <scope>NUCLEOTIDE SEQUENCE [LARGE SCALE GENOMIC DNA]</scope>
    <source>
        <strain evidence="2">cv. AL8/78</strain>
    </source>
</reference>
<dbReference type="AlphaFoldDB" id="A0A453H073"/>
<reference evidence="1" key="4">
    <citation type="submission" date="2019-03" db="UniProtKB">
        <authorList>
            <consortium name="EnsemblPlants"/>
        </authorList>
    </citation>
    <scope>IDENTIFICATION</scope>
</reference>
<dbReference type="Gramene" id="AET4Gv20014700.4">
    <property type="protein sequence ID" value="AET4Gv20014700.4"/>
    <property type="gene ID" value="AET4Gv20014700"/>
</dbReference>
<sequence>MTKSEMATVFFFQAEGYDFRTTVYYLTAWYDAFIPGASWRWLLLGVSSVMCEASSRL</sequence>